<evidence type="ECO:0000313" key="6">
    <source>
        <dbReference type="EMBL" id="KAG5270184.1"/>
    </source>
</evidence>
<sequence>MDSAGMLFGLLCVCVLSAISNGQVSKEVSAEDAGPQNSAVSAERDLLQAMEALLGRYHDQLPSAEKRGIPLCAMGSRCAMRYGPRYGTLCDCGRGSNCNSYLLKCI</sequence>
<evidence type="ECO:0000256" key="1">
    <source>
        <dbReference type="ARBA" id="ARBA00004613"/>
    </source>
</evidence>
<dbReference type="InterPro" id="IPR009106">
    <property type="entry name" value="CART"/>
</dbReference>
<evidence type="ECO:0000256" key="5">
    <source>
        <dbReference type="SAM" id="SignalP"/>
    </source>
</evidence>
<dbReference type="Proteomes" id="UP000823561">
    <property type="component" value="Chromosome 14"/>
</dbReference>
<comment type="subcellular location">
    <subcellularLocation>
        <location evidence="1">Secreted</location>
    </subcellularLocation>
</comment>
<dbReference type="Pfam" id="PF06373">
    <property type="entry name" value="CART"/>
    <property type="match status" value="1"/>
</dbReference>
<keyword evidence="3" id="KW-0964">Secreted</keyword>
<comment type="similarity">
    <text evidence="2">Belongs to the CART family.</text>
</comment>
<gene>
    <name evidence="6" type="ORF">AALO_G00189730</name>
</gene>
<name>A0AAV6G527_9TELE</name>
<proteinExistence type="inferred from homology"/>
<dbReference type="Gene3D" id="4.10.40.30">
    <property type="entry name" value="CART, C-terminal domain"/>
    <property type="match status" value="1"/>
</dbReference>
<protein>
    <recommendedName>
        <fullName evidence="8">Cocaine- and amphetamine-regulated transcript protein</fullName>
    </recommendedName>
</protein>
<feature type="signal peptide" evidence="5">
    <location>
        <begin position="1"/>
        <end position="22"/>
    </location>
</feature>
<comment type="caution">
    <text evidence="6">The sequence shown here is derived from an EMBL/GenBank/DDBJ whole genome shotgun (WGS) entry which is preliminary data.</text>
</comment>
<keyword evidence="7" id="KW-1185">Reference proteome</keyword>
<dbReference type="GO" id="GO:0005615">
    <property type="term" value="C:extracellular space"/>
    <property type="evidence" value="ECO:0007669"/>
    <property type="project" value="InterPro"/>
</dbReference>
<feature type="chain" id="PRO_5043349742" description="Cocaine- and amphetamine-regulated transcript protein" evidence="5">
    <location>
        <begin position="23"/>
        <end position="106"/>
    </location>
</feature>
<dbReference type="SUPFAM" id="SSF64546">
    <property type="entry name" value="Satiety factor CART (cocaine and amphetamine regulated transcript)"/>
    <property type="match status" value="1"/>
</dbReference>
<dbReference type="GO" id="GO:0043410">
    <property type="term" value="P:positive regulation of MAPK cascade"/>
    <property type="evidence" value="ECO:0007669"/>
    <property type="project" value="InterPro"/>
</dbReference>
<organism evidence="6 7">
    <name type="scientific">Alosa alosa</name>
    <name type="common">allis shad</name>
    <dbReference type="NCBI Taxonomy" id="278164"/>
    <lineage>
        <taxon>Eukaryota</taxon>
        <taxon>Metazoa</taxon>
        <taxon>Chordata</taxon>
        <taxon>Craniata</taxon>
        <taxon>Vertebrata</taxon>
        <taxon>Euteleostomi</taxon>
        <taxon>Actinopterygii</taxon>
        <taxon>Neopterygii</taxon>
        <taxon>Teleostei</taxon>
        <taxon>Clupei</taxon>
        <taxon>Clupeiformes</taxon>
        <taxon>Clupeoidei</taxon>
        <taxon>Clupeidae</taxon>
        <taxon>Alosa</taxon>
    </lineage>
</organism>
<dbReference type="EMBL" id="JADWDJ010000014">
    <property type="protein sequence ID" value="KAG5270184.1"/>
    <property type="molecule type" value="Genomic_DNA"/>
</dbReference>
<dbReference type="GO" id="GO:0009267">
    <property type="term" value="P:cellular response to starvation"/>
    <property type="evidence" value="ECO:0007669"/>
    <property type="project" value="InterPro"/>
</dbReference>
<keyword evidence="5" id="KW-0732">Signal</keyword>
<evidence type="ECO:0000313" key="7">
    <source>
        <dbReference type="Proteomes" id="UP000823561"/>
    </source>
</evidence>
<dbReference type="GO" id="GO:0005184">
    <property type="term" value="F:neuropeptide hormone activity"/>
    <property type="evidence" value="ECO:0007669"/>
    <property type="project" value="InterPro"/>
</dbReference>
<dbReference type="GO" id="GO:0008343">
    <property type="term" value="P:adult feeding behavior"/>
    <property type="evidence" value="ECO:0007669"/>
    <property type="project" value="InterPro"/>
</dbReference>
<reference evidence="6" key="1">
    <citation type="submission" date="2020-10" db="EMBL/GenBank/DDBJ databases">
        <title>Chromosome-scale genome assembly of the Allis shad, Alosa alosa.</title>
        <authorList>
            <person name="Margot Z."/>
            <person name="Christophe K."/>
            <person name="Cabau C."/>
            <person name="Louis A."/>
            <person name="Berthelot C."/>
            <person name="Parey E."/>
            <person name="Roest Crollius H."/>
            <person name="Montfort J."/>
            <person name="Robinson-Rechavi M."/>
            <person name="Bucao C."/>
            <person name="Bouchez O."/>
            <person name="Gislard M."/>
            <person name="Lluch J."/>
            <person name="Milhes M."/>
            <person name="Lampietro C."/>
            <person name="Lopez Roques C."/>
            <person name="Donnadieu C."/>
            <person name="Braasch I."/>
            <person name="Desvignes T."/>
            <person name="Postlethwait J."/>
            <person name="Bobe J."/>
            <person name="Guiguen Y."/>
        </authorList>
    </citation>
    <scope>NUCLEOTIDE SEQUENCE</scope>
    <source>
        <strain evidence="6">M-15738</strain>
        <tissue evidence="6">Blood</tissue>
    </source>
</reference>
<dbReference type="AlphaFoldDB" id="A0AAV6G527"/>
<keyword evidence="4" id="KW-1015">Disulfide bond</keyword>
<dbReference type="PANTHER" id="PTHR16655:SF2">
    <property type="entry name" value="COCAINE- AND AMPHETAMINE-REGULATED TRANSCRIPT PROTEIN-LIKE"/>
    <property type="match status" value="1"/>
</dbReference>
<evidence type="ECO:0000256" key="3">
    <source>
        <dbReference type="ARBA" id="ARBA00022525"/>
    </source>
</evidence>
<evidence type="ECO:0000256" key="2">
    <source>
        <dbReference type="ARBA" id="ARBA00005294"/>
    </source>
</evidence>
<evidence type="ECO:0008006" key="8">
    <source>
        <dbReference type="Google" id="ProtNLM"/>
    </source>
</evidence>
<dbReference type="GO" id="GO:0032099">
    <property type="term" value="P:negative regulation of appetite"/>
    <property type="evidence" value="ECO:0007669"/>
    <property type="project" value="InterPro"/>
</dbReference>
<evidence type="ECO:0000256" key="4">
    <source>
        <dbReference type="ARBA" id="ARBA00023157"/>
    </source>
</evidence>
<accession>A0AAV6G527</accession>
<dbReference type="GO" id="GO:0007186">
    <property type="term" value="P:G protein-coupled receptor signaling pathway"/>
    <property type="evidence" value="ECO:0007669"/>
    <property type="project" value="InterPro"/>
</dbReference>
<dbReference type="PANTHER" id="PTHR16655">
    <property type="entry name" value="COCAINE AND AMPHETAMINE REGULATED TRANSCRIPT PROTEIN"/>
    <property type="match status" value="1"/>
</dbReference>
<dbReference type="InterPro" id="IPR036722">
    <property type="entry name" value="CART_C_sf"/>
</dbReference>